<evidence type="ECO:0000256" key="1">
    <source>
        <dbReference type="SAM" id="Coils"/>
    </source>
</evidence>
<comment type="caution">
    <text evidence="3">The sequence shown here is derived from an EMBL/GenBank/DDBJ whole genome shotgun (WGS) entry which is preliminary data.</text>
</comment>
<keyword evidence="1" id="KW-0175">Coiled coil</keyword>
<gene>
    <name evidence="3" type="ORF">FB465_0044</name>
</gene>
<accession>A0A561EHT3</accession>
<keyword evidence="4" id="KW-1185">Reference proteome</keyword>
<name>A0A561EHT3_9ACTN</name>
<sequence length="161" mass="17905">MNRTANGRCKRCRLALASTGLTGRLVAEGVREHIEAARTRQAAHPPQPGSGRPPSPASLRTDLEMARHEIAPLRLERDNLKNVVRRNLGQQLDQVGVGELVTRINELTVQLDEFRAAREAWKREKQDLETKLSEAVEDLEAARASLRRMVRAASTAPSTNQ</sequence>
<evidence type="ECO:0000313" key="4">
    <source>
        <dbReference type="Proteomes" id="UP000318416"/>
    </source>
</evidence>
<evidence type="ECO:0000256" key="2">
    <source>
        <dbReference type="SAM" id="MobiDB-lite"/>
    </source>
</evidence>
<reference evidence="3 4" key="1">
    <citation type="submission" date="2019-06" db="EMBL/GenBank/DDBJ databases">
        <title>Sequencing the genomes of 1000 actinobacteria strains.</title>
        <authorList>
            <person name="Klenk H.-P."/>
        </authorList>
    </citation>
    <scope>NUCLEOTIDE SEQUENCE [LARGE SCALE GENOMIC DNA]</scope>
    <source>
        <strain evidence="3 4">DSM 41649</strain>
    </source>
</reference>
<feature type="region of interest" description="Disordered" evidence="2">
    <location>
        <begin position="37"/>
        <end position="59"/>
    </location>
</feature>
<feature type="compositionally biased region" description="Pro residues" evidence="2">
    <location>
        <begin position="45"/>
        <end position="56"/>
    </location>
</feature>
<feature type="coiled-coil region" evidence="1">
    <location>
        <begin position="104"/>
        <end position="156"/>
    </location>
</feature>
<evidence type="ECO:0000313" key="3">
    <source>
        <dbReference type="EMBL" id="TWE15171.1"/>
    </source>
</evidence>
<dbReference type="Proteomes" id="UP000318416">
    <property type="component" value="Unassembled WGS sequence"/>
</dbReference>
<organism evidence="3 4">
    <name type="scientific">Kitasatospora atroaurantiaca</name>
    <dbReference type="NCBI Taxonomy" id="285545"/>
    <lineage>
        <taxon>Bacteria</taxon>
        <taxon>Bacillati</taxon>
        <taxon>Actinomycetota</taxon>
        <taxon>Actinomycetes</taxon>
        <taxon>Kitasatosporales</taxon>
        <taxon>Streptomycetaceae</taxon>
        <taxon>Kitasatospora</taxon>
    </lineage>
</organism>
<protein>
    <submittedName>
        <fullName evidence="3">Uncharacterized protein</fullName>
    </submittedName>
</protein>
<proteinExistence type="predicted"/>
<dbReference type="EMBL" id="VIVR01000001">
    <property type="protein sequence ID" value="TWE15171.1"/>
    <property type="molecule type" value="Genomic_DNA"/>
</dbReference>
<dbReference type="AlphaFoldDB" id="A0A561EHT3"/>